<dbReference type="EMBL" id="JABFDB010000001">
    <property type="protein sequence ID" value="NYZ19013.1"/>
    <property type="molecule type" value="Genomic_DNA"/>
</dbReference>
<evidence type="ECO:0000256" key="2">
    <source>
        <dbReference type="ARBA" id="ARBA00022475"/>
    </source>
</evidence>
<accession>A0ABX2T720</accession>
<keyword evidence="3" id="KW-0732">Signal</keyword>
<keyword evidence="4" id="KW-0472">Membrane</keyword>
<keyword evidence="5" id="KW-0564">Palmitate</keyword>
<name>A0ABX2T720_9PROT</name>
<dbReference type="InterPro" id="IPR012556">
    <property type="entry name" value="Entericidin"/>
</dbReference>
<keyword evidence="6 7" id="KW-0449">Lipoprotein</keyword>
<dbReference type="Pfam" id="PF08085">
    <property type="entry name" value="Entericidin"/>
    <property type="match status" value="1"/>
</dbReference>
<gene>
    <name evidence="7" type="ORF">HND93_04760</name>
</gene>
<comment type="similarity">
    <text evidence="1">Belongs to the EcnA/EcnB lipoprotein family.</text>
</comment>
<evidence type="ECO:0000256" key="6">
    <source>
        <dbReference type="ARBA" id="ARBA00023288"/>
    </source>
</evidence>
<dbReference type="Proteomes" id="UP000584642">
    <property type="component" value="Unassembled WGS sequence"/>
</dbReference>
<dbReference type="PROSITE" id="PS51257">
    <property type="entry name" value="PROKAR_LIPOPROTEIN"/>
    <property type="match status" value="1"/>
</dbReference>
<evidence type="ECO:0000256" key="3">
    <source>
        <dbReference type="ARBA" id="ARBA00022729"/>
    </source>
</evidence>
<evidence type="ECO:0000313" key="7">
    <source>
        <dbReference type="EMBL" id="NYZ19013.1"/>
    </source>
</evidence>
<evidence type="ECO:0000256" key="4">
    <source>
        <dbReference type="ARBA" id="ARBA00023136"/>
    </source>
</evidence>
<sequence length="54" mass="5608">MTRAKVFPYHQVMLAGLVLMSAVILSGCNTVEGLGEDAQSGGRAIENTAQDAAD</sequence>
<evidence type="ECO:0000313" key="8">
    <source>
        <dbReference type="Proteomes" id="UP000584642"/>
    </source>
</evidence>
<reference evidence="7 8" key="1">
    <citation type="submission" date="2020-05" db="EMBL/GenBank/DDBJ databases">
        <title>Azospirillum oleiclasticum sp. nov, a nitrogen-fixing and heavy crude oil-emulsifying bacterium isolated from the crude oil of Yumen Oilfield.</title>
        <authorList>
            <person name="Wu D."/>
            <person name="Cai M."/>
            <person name="Zhang X."/>
        </authorList>
    </citation>
    <scope>NUCLEOTIDE SEQUENCE [LARGE SCALE GENOMIC DNA]</scope>
    <source>
        <strain evidence="7 8">ROY-1-1-2</strain>
    </source>
</reference>
<keyword evidence="8" id="KW-1185">Reference proteome</keyword>
<protein>
    <submittedName>
        <fullName evidence="7">Entericidin A/B family lipoprotein</fullName>
    </submittedName>
</protein>
<organism evidence="7 8">
    <name type="scientific">Azospirillum oleiclasticum</name>
    <dbReference type="NCBI Taxonomy" id="2735135"/>
    <lineage>
        <taxon>Bacteria</taxon>
        <taxon>Pseudomonadati</taxon>
        <taxon>Pseudomonadota</taxon>
        <taxon>Alphaproteobacteria</taxon>
        <taxon>Rhodospirillales</taxon>
        <taxon>Azospirillaceae</taxon>
        <taxon>Azospirillum</taxon>
    </lineage>
</organism>
<proteinExistence type="inferred from homology"/>
<dbReference type="RefSeq" id="WP_180280699.1">
    <property type="nucleotide sequence ID" value="NZ_JABFDB010000001.1"/>
</dbReference>
<evidence type="ECO:0000256" key="5">
    <source>
        <dbReference type="ARBA" id="ARBA00023139"/>
    </source>
</evidence>
<evidence type="ECO:0000256" key="1">
    <source>
        <dbReference type="ARBA" id="ARBA00010296"/>
    </source>
</evidence>
<keyword evidence="2" id="KW-1003">Cell membrane</keyword>
<comment type="caution">
    <text evidence="7">The sequence shown here is derived from an EMBL/GenBank/DDBJ whole genome shotgun (WGS) entry which is preliminary data.</text>
</comment>